<dbReference type="FunCoup" id="C3ZCZ6">
    <property type="interactions" value="11"/>
</dbReference>
<dbReference type="InterPro" id="IPR002035">
    <property type="entry name" value="VWF_A"/>
</dbReference>
<dbReference type="Pfam" id="PF00092">
    <property type="entry name" value="VWA"/>
    <property type="match status" value="2"/>
</dbReference>
<dbReference type="SMART" id="SM00327">
    <property type="entry name" value="VWA"/>
    <property type="match status" value="2"/>
</dbReference>
<proteinExistence type="predicted"/>
<evidence type="ECO:0000259" key="1">
    <source>
        <dbReference type="PROSITE" id="PS50234"/>
    </source>
</evidence>
<dbReference type="PANTHER" id="PTHR22588">
    <property type="entry name" value="VWFA DOMAIN-CONTAINING PROTEIN"/>
    <property type="match status" value="1"/>
</dbReference>
<dbReference type="EMBL" id="GG666610">
    <property type="protein sequence ID" value="EEN49649.1"/>
    <property type="molecule type" value="Genomic_DNA"/>
</dbReference>
<dbReference type="PRINTS" id="PR00453">
    <property type="entry name" value="VWFADOMAIN"/>
</dbReference>
<organism>
    <name type="scientific">Branchiostoma floridae</name>
    <name type="common">Florida lancelet</name>
    <name type="synonym">Amphioxus</name>
    <dbReference type="NCBI Taxonomy" id="7739"/>
    <lineage>
        <taxon>Eukaryota</taxon>
        <taxon>Metazoa</taxon>
        <taxon>Chordata</taxon>
        <taxon>Cephalochordata</taxon>
        <taxon>Leptocardii</taxon>
        <taxon>Amphioxiformes</taxon>
        <taxon>Branchiostomatidae</taxon>
        <taxon>Branchiostoma</taxon>
    </lineage>
</organism>
<name>C3ZCZ6_BRAFL</name>
<dbReference type="SUPFAM" id="SSF53300">
    <property type="entry name" value="vWA-like"/>
    <property type="match status" value="2"/>
</dbReference>
<accession>C3ZCZ6</accession>
<dbReference type="CDD" id="cd01472">
    <property type="entry name" value="vWA_collagen"/>
    <property type="match status" value="1"/>
</dbReference>
<dbReference type="InterPro" id="IPR036465">
    <property type="entry name" value="vWFA_dom_sf"/>
</dbReference>
<feature type="domain" description="VWFA" evidence="1">
    <location>
        <begin position="8"/>
        <end position="178"/>
    </location>
</feature>
<feature type="domain" description="VWFA" evidence="1">
    <location>
        <begin position="239"/>
        <end position="388"/>
    </location>
</feature>
<dbReference type="FunFam" id="3.40.50.410:FF:000009">
    <property type="entry name" value="Putative vitrin"/>
    <property type="match status" value="2"/>
</dbReference>
<dbReference type="AlphaFoldDB" id="C3ZCZ6"/>
<evidence type="ECO:0000313" key="2">
    <source>
        <dbReference type="EMBL" id="EEN49649.1"/>
    </source>
</evidence>
<feature type="non-terminal residue" evidence="2">
    <location>
        <position position="388"/>
    </location>
</feature>
<feature type="non-terminal residue" evidence="2">
    <location>
        <position position="1"/>
    </location>
</feature>
<dbReference type="PROSITE" id="PS50234">
    <property type="entry name" value="VWFA"/>
    <property type="match status" value="2"/>
</dbReference>
<reference evidence="2" key="1">
    <citation type="journal article" date="2008" name="Nature">
        <title>The amphioxus genome and the evolution of the chordate karyotype.</title>
        <authorList>
            <consortium name="US DOE Joint Genome Institute (JGI-PGF)"/>
            <person name="Putnam N.H."/>
            <person name="Butts T."/>
            <person name="Ferrier D.E.K."/>
            <person name="Furlong R.F."/>
            <person name="Hellsten U."/>
            <person name="Kawashima T."/>
            <person name="Robinson-Rechavi M."/>
            <person name="Shoguchi E."/>
            <person name="Terry A."/>
            <person name="Yu J.-K."/>
            <person name="Benito-Gutierrez E.L."/>
            <person name="Dubchak I."/>
            <person name="Garcia-Fernandez J."/>
            <person name="Gibson-Brown J.J."/>
            <person name="Grigoriev I.V."/>
            <person name="Horton A.C."/>
            <person name="de Jong P.J."/>
            <person name="Jurka J."/>
            <person name="Kapitonov V.V."/>
            <person name="Kohara Y."/>
            <person name="Kuroki Y."/>
            <person name="Lindquist E."/>
            <person name="Lucas S."/>
            <person name="Osoegawa K."/>
            <person name="Pennacchio L.A."/>
            <person name="Salamov A.A."/>
            <person name="Satou Y."/>
            <person name="Sauka-Spengler T."/>
            <person name="Schmutz J."/>
            <person name="Shin-I T."/>
            <person name="Toyoda A."/>
            <person name="Bronner-Fraser M."/>
            <person name="Fujiyama A."/>
            <person name="Holland L.Z."/>
            <person name="Holland P.W.H."/>
            <person name="Satoh N."/>
            <person name="Rokhsar D.S."/>
        </authorList>
    </citation>
    <scope>NUCLEOTIDE SEQUENCE [LARGE SCALE GENOMIC DNA]</scope>
    <source>
        <strain evidence="2">S238N-H82</strain>
        <tissue evidence="2">Testes</tissue>
    </source>
</reference>
<dbReference type="eggNOG" id="KOG1217">
    <property type="taxonomic scope" value="Eukaryota"/>
</dbReference>
<dbReference type="Gene3D" id="3.40.50.410">
    <property type="entry name" value="von Willebrand factor, type A domain"/>
    <property type="match status" value="2"/>
</dbReference>
<dbReference type="PANTHER" id="PTHR22588:SF3">
    <property type="entry name" value="VWFA DOMAIN-CONTAINING PROTEIN"/>
    <property type="match status" value="1"/>
</dbReference>
<protein>
    <recommendedName>
        <fullName evidence="1">VWFA domain-containing protein</fullName>
    </recommendedName>
</protein>
<gene>
    <name evidence="2" type="ORF">BRAFLDRAFT_155309</name>
</gene>
<dbReference type="InterPro" id="IPR052229">
    <property type="entry name" value="Collagen-VI/PIF"/>
</dbReference>
<dbReference type="InParanoid" id="C3ZCZ6"/>
<sequence length="388" mass="41727">TLCRNPLDIIFLLDGSGSVGASNFEKVKQFTKKAISGFDISPSGTQVGVIQYSTRTRQEFSMNSFVTKETLSSAIDEVQYMRGGTLTGKAIRYVTKYGFGKSDGARPGVPKVVIVVTDGVSYDAVAAPALEAQQKGITVYAIGVSGYDADQLEQIASNNNTLAFVDNFNLLDNLRNTLLTGVCDAKNICSTRNHYCCLSICCSHNEANICHRGTDREFGINNCGRKFSCFPTLCRNPLDIIFLLDGSGSVGASNFEKVKQFTKKAISGFDISPSGTQVGVIQYSTRTRQEFSMNSFVTKETLSSAIDEVQYMRGGTLTGKAIRYVTKYGFGKSDGARPGVPKVVIVVTDGVSYDAVAAPALEAQQKGITVYAIGVSGYDADQLEQIAS</sequence>